<keyword evidence="8" id="KW-0175">Coiled coil</keyword>
<keyword evidence="3" id="KW-0677">Repeat</keyword>
<keyword evidence="2 6" id="KW-0479">Metal-binding</keyword>
<dbReference type="GO" id="GO:1990234">
    <property type="term" value="C:transferase complex"/>
    <property type="evidence" value="ECO:0007669"/>
    <property type="project" value="UniProtKB-ARBA"/>
</dbReference>
<dbReference type="InterPro" id="IPR001680">
    <property type="entry name" value="WD40_rpt"/>
</dbReference>
<keyword evidence="1 7" id="KW-0853">WD repeat</keyword>
<dbReference type="SUPFAM" id="SSF50978">
    <property type="entry name" value="WD40 repeat-like"/>
    <property type="match status" value="1"/>
</dbReference>
<dbReference type="InterPro" id="IPR001293">
    <property type="entry name" value="Znf_TRAF"/>
</dbReference>
<gene>
    <name evidence="10" type="ORF">RFI_20570</name>
</gene>
<dbReference type="Proteomes" id="UP000023152">
    <property type="component" value="Unassembled WGS sequence"/>
</dbReference>
<evidence type="ECO:0000256" key="1">
    <source>
        <dbReference type="ARBA" id="ARBA00022574"/>
    </source>
</evidence>
<dbReference type="PRINTS" id="PR00320">
    <property type="entry name" value="GPROTEINBRPT"/>
</dbReference>
<feature type="repeat" description="WD" evidence="7">
    <location>
        <begin position="383"/>
        <end position="431"/>
    </location>
</feature>
<evidence type="ECO:0000259" key="9">
    <source>
        <dbReference type="PROSITE" id="PS50145"/>
    </source>
</evidence>
<dbReference type="InterPro" id="IPR036322">
    <property type="entry name" value="WD40_repeat_dom_sf"/>
</dbReference>
<evidence type="ECO:0000256" key="2">
    <source>
        <dbReference type="ARBA" id="ARBA00022723"/>
    </source>
</evidence>
<evidence type="ECO:0000256" key="7">
    <source>
        <dbReference type="PROSITE-ProRule" id="PRU00221"/>
    </source>
</evidence>
<keyword evidence="4 6" id="KW-0863">Zinc-finger</keyword>
<evidence type="ECO:0000313" key="10">
    <source>
        <dbReference type="EMBL" id="ETO16768.1"/>
    </source>
</evidence>
<dbReference type="Pfam" id="PF00400">
    <property type="entry name" value="WD40"/>
    <property type="match status" value="4"/>
</dbReference>
<feature type="zinc finger region" description="TRAF-type" evidence="6">
    <location>
        <begin position="39"/>
        <end position="80"/>
    </location>
</feature>
<feature type="domain" description="TRAF-type" evidence="9">
    <location>
        <begin position="39"/>
        <end position="80"/>
    </location>
</feature>
<dbReference type="PROSITE" id="PS50294">
    <property type="entry name" value="WD_REPEATS_REGION"/>
    <property type="match status" value="2"/>
</dbReference>
<dbReference type="InterPro" id="IPR013083">
    <property type="entry name" value="Znf_RING/FYVE/PHD"/>
</dbReference>
<feature type="coiled-coil region" evidence="8">
    <location>
        <begin position="142"/>
        <end position="229"/>
    </location>
</feature>
<evidence type="ECO:0000313" key="11">
    <source>
        <dbReference type="Proteomes" id="UP000023152"/>
    </source>
</evidence>
<reference evidence="10 11" key="1">
    <citation type="journal article" date="2013" name="Curr. Biol.">
        <title>The Genome of the Foraminiferan Reticulomyxa filosa.</title>
        <authorList>
            <person name="Glockner G."/>
            <person name="Hulsmann N."/>
            <person name="Schleicher M."/>
            <person name="Noegel A.A."/>
            <person name="Eichinger L."/>
            <person name="Gallinger C."/>
            <person name="Pawlowski J."/>
            <person name="Sierra R."/>
            <person name="Euteneuer U."/>
            <person name="Pillet L."/>
            <person name="Moustafa A."/>
            <person name="Platzer M."/>
            <person name="Groth M."/>
            <person name="Szafranski K."/>
            <person name="Schliwa M."/>
        </authorList>
    </citation>
    <scope>NUCLEOTIDE SEQUENCE [LARGE SCALE GENOMIC DNA]</scope>
</reference>
<evidence type="ECO:0000256" key="4">
    <source>
        <dbReference type="ARBA" id="ARBA00022771"/>
    </source>
</evidence>
<organism evidence="10 11">
    <name type="scientific">Reticulomyxa filosa</name>
    <dbReference type="NCBI Taxonomy" id="46433"/>
    <lineage>
        <taxon>Eukaryota</taxon>
        <taxon>Sar</taxon>
        <taxon>Rhizaria</taxon>
        <taxon>Retaria</taxon>
        <taxon>Foraminifera</taxon>
        <taxon>Monothalamids</taxon>
        <taxon>Reticulomyxidae</taxon>
        <taxon>Reticulomyxa</taxon>
    </lineage>
</organism>
<comment type="caution">
    <text evidence="10">The sequence shown here is derived from an EMBL/GenBank/DDBJ whole genome shotgun (WGS) entry which is preliminary data.</text>
</comment>
<protein>
    <submittedName>
        <fullName evidence="10">G-protein beta WD-40 repeats containing protein</fullName>
    </submittedName>
</protein>
<dbReference type="SMART" id="SM00320">
    <property type="entry name" value="WD40"/>
    <property type="match status" value="4"/>
</dbReference>
<dbReference type="PANTHER" id="PTHR22847:SF637">
    <property type="entry name" value="WD REPEAT DOMAIN 5B"/>
    <property type="match status" value="1"/>
</dbReference>
<dbReference type="AlphaFoldDB" id="X6MRY9"/>
<keyword evidence="5 6" id="KW-0862">Zinc</keyword>
<dbReference type="PROSITE" id="PS50082">
    <property type="entry name" value="WD_REPEATS_2"/>
    <property type="match status" value="4"/>
</dbReference>
<dbReference type="SUPFAM" id="SSF49599">
    <property type="entry name" value="TRAF domain-like"/>
    <property type="match status" value="1"/>
</dbReference>
<feature type="repeat" description="WD" evidence="7">
    <location>
        <begin position="361"/>
        <end position="383"/>
    </location>
</feature>
<evidence type="ECO:0000256" key="6">
    <source>
        <dbReference type="PROSITE-ProRule" id="PRU00207"/>
    </source>
</evidence>
<dbReference type="PROSITE" id="PS00678">
    <property type="entry name" value="WD_REPEATS_1"/>
    <property type="match status" value="3"/>
</dbReference>
<dbReference type="Gene3D" id="3.30.40.10">
    <property type="entry name" value="Zinc/RING finger domain, C3HC4 (zinc finger)"/>
    <property type="match status" value="1"/>
</dbReference>
<dbReference type="PANTHER" id="PTHR22847">
    <property type="entry name" value="WD40 REPEAT PROTEIN"/>
    <property type="match status" value="1"/>
</dbReference>
<dbReference type="OrthoDB" id="1930760at2759"/>
<evidence type="ECO:0000256" key="3">
    <source>
        <dbReference type="ARBA" id="ARBA00022737"/>
    </source>
</evidence>
<accession>X6MRY9</accession>
<dbReference type="InterPro" id="IPR015943">
    <property type="entry name" value="WD40/YVTN_repeat-like_dom_sf"/>
</dbReference>
<dbReference type="CDD" id="cd00200">
    <property type="entry name" value="WD40"/>
    <property type="match status" value="1"/>
</dbReference>
<dbReference type="Pfam" id="PF02176">
    <property type="entry name" value="zf-TRAF"/>
    <property type="match status" value="1"/>
</dbReference>
<dbReference type="InterPro" id="IPR019775">
    <property type="entry name" value="WD40_repeat_CS"/>
</dbReference>
<dbReference type="PROSITE" id="PS50145">
    <property type="entry name" value="ZF_TRAF"/>
    <property type="match status" value="1"/>
</dbReference>
<evidence type="ECO:0000256" key="8">
    <source>
        <dbReference type="SAM" id="Coils"/>
    </source>
</evidence>
<feature type="repeat" description="WD" evidence="7">
    <location>
        <begin position="432"/>
        <end position="474"/>
    </location>
</feature>
<dbReference type="GO" id="GO:0008270">
    <property type="term" value="F:zinc ion binding"/>
    <property type="evidence" value="ECO:0007669"/>
    <property type="project" value="UniProtKB-KW"/>
</dbReference>
<dbReference type="EMBL" id="ASPP01017849">
    <property type="protein sequence ID" value="ETO16768.1"/>
    <property type="molecule type" value="Genomic_DNA"/>
</dbReference>
<name>X6MRY9_RETFI</name>
<sequence>MNSFSFPCSCFDKNWILQLNSSGQINHYISQGERTSILCNFKGKIKELNDHLDNSCPLKTLNCWFEPFGCNYECPKDELQEHLISKMQFHFDLVMKVFQQHQNYKITNYNKCTENDKEATIGKRKNEIRFFHVFNTKFCLSILKTKKLIQAKANEIQKLKEEIELKTKQFFEKENEVKKPQRDFQQEVLKSDVDFEDFVEKKEHQQSQHNDAEEKIVNLSQDNQKLLQLSNNSDNEGQKKSGNRDHLLLSTQPSSLSFSSFSHVSIPNYDQLRSIELLKTFSGNSGRVWILANKPKYSMGRLLCSACCDKTVRLWDIKTSKQLQVLDGHTDIVWCVDFSPLQSNSNGNSNIGDIGGIGYTICSGSRDKTIRFWDVLTVKELIVLKHEGYVTSVKYPRDRSGFTGSENIICSGSYDKTVRLWDIRTNKVIHVFRGHTREVTCVQYASGSVDVICSGSWDNTIRFWDIRNTKQIHVIKGNGNEDGGICSIQFPSRGSDTKRNMIKHKVYGNCGYITTNQKELKENSLHIYFVKICYFYLVFVSNFLKTNPKAQLYFYFSTMYNEKLFQSCSVTK</sequence>
<dbReference type="InterPro" id="IPR020472">
    <property type="entry name" value="WD40_PAC1"/>
</dbReference>
<proteinExistence type="predicted"/>
<evidence type="ECO:0000256" key="5">
    <source>
        <dbReference type="ARBA" id="ARBA00022833"/>
    </source>
</evidence>
<keyword evidence="11" id="KW-1185">Reference proteome</keyword>
<dbReference type="Gene3D" id="2.130.10.10">
    <property type="entry name" value="YVTN repeat-like/Quinoprotein amine dehydrogenase"/>
    <property type="match status" value="2"/>
</dbReference>
<feature type="repeat" description="WD" evidence="7">
    <location>
        <begin position="281"/>
        <end position="325"/>
    </location>
</feature>